<keyword evidence="6" id="KW-0805">Transcription regulation</keyword>
<dbReference type="InterPro" id="IPR003142">
    <property type="entry name" value="BPL_C"/>
</dbReference>
<keyword evidence="2 6" id="KW-0547">Nucleotide-binding</keyword>
<organism evidence="8 9">
    <name type="scientific">Paenibacillus athensensis</name>
    <dbReference type="NCBI Taxonomy" id="1967502"/>
    <lineage>
        <taxon>Bacteria</taxon>
        <taxon>Bacillati</taxon>
        <taxon>Bacillota</taxon>
        <taxon>Bacilli</taxon>
        <taxon>Bacillales</taxon>
        <taxon>Paenibacillaceae</taxon>
        <taxon>Paenibacillus</taxon>
    </lineage>
</organism>
<dbReference type="HAMAP" id="MF_00978">
    <property type="entry name" value="Bifunct_BirA"/>
    <property type="match status" value="1"/>
</dbReference>
<dbReference type="NCBIfam" id="TIGR00121">
    <property type="entry name" value="birA_ligase"/>
    <property type="match status" value="1"/>
</dbReference>
<dbReference type="InterPro" id="IPR045864">
    <property type="entry name" value="aa-tRNA-synth_II/BPL/LPL"/>
</dbReference>
<dbReference type="GO" id="GO:0016740">
    <property type="term" value="F:transferase activity"/>
    <property type="evidence" value="ECO:0007669"/>
    <property type="project" value="UniProtKB-ARBA"/>
</dbReference>
<dbReference type="EC" id="6.3.4.15" evidence="6"/>
<keyword evidence="4 6" id="KW-0238">DNA-binding</keyword>
<feature type="binding site" evidence="6">
    <location>
        <position position="185"/>
    </location>
    <ligand>
        <name>biotin</name>
        <dbReference type="ChEBI" id="CHEBI:57586"/>
    </ligand>
</feature>
<comment type="caution">
    <text evidence="6">Lacks conserved residue(s) required for the propagation of feature annotation.</text>
</comment>
<dbReference type="Gene3D" id="2.30.30.100">
    <property type="match status" value="1"/>
</dbReference>
<dbReference type="PANTHER" id="PTHR12835:SF5">
    <property type="entry name" value="BIOTIN--PROTEIN LIGASE"/>
    <property type="match status" value="1"/>
</dbReference>
<comment type="function">
    <text evidence="6">Acts both as a biotin--[acetyl-CoA-carboxylase] ligase and a repressor.</text>
</comment>
<dbReference type="GO" id="GO:0004077">
    <property type="term" value="F:biotin--[biotin carboxyl-carrier protein] ligase activity"/>
    <property type="evidence" value="ECO:0007669"/>
    <property type="project" value="UniProtKB-UniRule"/>
</dbReference>
<keyword evidence="6" id="KW-0678">Repressor</keyword>
<feature type="domain" description="BPL/LPL catalytic" evidence="7">
    <location>
        <begin position="67"/>
        <end position="258"/>
    </location>
</feature>
<feature type="DNA-binding region" description="H-T-H motif" evidence="6">
    <location>
        <begin position="19"/>
        <end position="38"/>
    </location>
</feature>
<comment type="similarity">
    <text evidence="6">Belongs to the biotin--protein ligase family.</text>
</comment>
<dbReference type="Pfam" id="PF02237">
    <property type="entry name" value="BPL_C"/>
    <property type="match status" value="1"/>
</dbReference>
<evidence type="ECO:0000256" key="3">
    <source>
        <dbReference type="ARBA" id="ARBA00022840"/>
    </source>
</evidence>
<dbReference type="InterPro" id="IPR013196">
    <property type="entry name" value="HTH_11"/>
</dbReference>
<dbReference type="GO" id="GO:0003677">
    <property type="term" value="F:DNA binding"/>
    <property type="evidence" value="ECO:0007669"/>
    <property type="project" value="UniProtKB-UniRule"/>
</dbReference>
<dbReference type="GO" id="GO:0009249">
    <property type="term" value="P:protein lipoylation"/>
    <property type="evidence" value="ECO:0007669"/>
    <property type="project" value="UniProtKB-ARBA"/>
</dbReference>
<dbReference type="Gene3D" id="1.10.10.10">
    <property type="entry name" value="Winged helix-like DNA-binding domain superfamily/Winged helix DNA-binding domain"/>
    <property type="match status" value="1"/>
</dbReference>
<protein>
    <recommendedName>
        <fullName evidence="6">Bifunctional ligase/repressor BirA</fullName>
    </recommendedName>
    <alternativeName>
        <fullName evidence="6">Biotin--[acetyl-CoA-carboxylase] ligase</fullName>
        <ecNumber evidence="6">6.3.4.15</ecNumber>
    </alternativeName>
    <alternativeName>
        <fullName evidence="6">Biotin--protein ligase</fullName>
    </alternativeName>
    <alternativeName>
        <fullName evidence="6">Biotin-[acetyl-CoA carboxylase] synthetase</fullName>
    </alternativeName>
</protein>
<evidence type="ECO:0000313" key="9">
    <source>
        <dbReference type="Proteomes" id="UP000298246"/>
    </source>
</evidence>
<dbReference type="PROSITE" id="PS51733">
    <property type="entry name" value="BPL_LPL_CATALYTIC"/>
    <property type="match status" value="1"/>
</dbReference>
<evidence type="ECO:0000256" key="1">
    <source>
        <dbReference type="ARBA" id="ARBA00022598"/>
    </source>
</evidence>
<dbReference type="OrthoDB" id="9807064at2"/>
<dbReference type="InterPro" id="IPR036388">
    <property type="entry name" value="WH-like_DNA-bd_sf"/>
</dbReference>
<dbReference type="InterPro" id="IPR011991">
    <property type="entry name" value="ArsR-like_HTH"/>
</dbReference>
<evidence type="ECO:0000256" key="6">
    <source>
        <dbReference type="HAMAP-Rule" id="MF_00978"/>
    </source>
</evidence>
<keyword evidence="9" id="KW-1185">Reference proteome</keyword>
<sequence length="322" mass="35383">MNERILELFQAQPEVYVSGEELSRRLGCSRTAIWKHIRELREAGYEFEASPRKGYRLLKKPAKLSAAELLSGLATQTMGHKLHIYDEVDSTQLVAHALIAQGASEGTLVLAESQTAGRGRMGRKWHSPPGKGIWMSLVLKPLIPVYFMPQLTLLTAVALCRSIQQVCGADIGIKWPNDLLIGGKKVSGILLESSGEDERLKYVIAGIGISANLLAADYPEELRGIATSLAIETGAEVRREKLIQAFLLEFEELYRLYHEKGFAPIKLLWEALSVSLHRPIRTTTGQGVIEGMAEAIDDSGALIVLTPSGERINVYSGDVEHA</sequence>
<proteinExistence type="inferred from homology"/>
<dbReference type="GO" id="GO:0005737">
    <property type="term" value="C:cytoplasm"/>
    <property type="evidence" value="ECO:0007669"/>
    <property type="project" value="TreeGrafter"/>
</dbReference>
<reference evidence="8 9" key="1">
    <citation type="submission" date="2017-03" db="EMBL/GenBank/DDBJ databases">
        <title>Isolation of Levoglucosan Utilizing Bacteria.</title>
        <authorList>
            <person name="Arya A.S."/>
        </authorList>
    </citation>
    <scope>NUCLEOTIDE SEQUENCE [LARGE SCALE GENOMIC DNA]</scope>
    <source>
        <strain evidence="8 9">MEC069</strain>
    </source>
</reference>
<dbReference type="InterPro" id="IPR004143">
    <property type="entry name" value="BPL_LPL_catalytic"/>
</dbReference>
<name>A0A4Y8Q8D9_9BACL</name>
<dbReference type="PANTHER" id="PTHR12835">
    <property type="entry name" value="BIOTIN PROTEIN LIGASE"/>
    <property type="match status" value="1"/>
</dbReference>
<dbReference type="InterPro" id="IPR004408">
    <property type="entry name" value="Biotin_CoA_COase_ligase"/>
</dbReference>
<evidence type="ECO:0000256" key="5">
    <source>
        <dbReference type="ARBA" id="ARBA00023267"/>
    </source>
</evidence>
<comment type="caution">
    <text evidence="8">The sequence shown here is derived from an EMBL/GenBank/DDBJ whole genome shotgun (WGS) entry which is preliminary data.</text>
</comment>
<accession>A0A4Y8Q8D9</accession>
<dbReference type="CDD" id="cd16442">
    <property type="entry name" value="BPL"/>
    <property type="match status" value="1"/>
</dbReference>
<dbReference type="SUPFAM" id="SSF46785">
    <property type="entry name" value="Winged helix' DNA-binding domain"/>
    <property type="match status" value="1"/>
</dbReference>
<dbReference type="Proteomes" id="UP000298246">
    <property type="component" value="Unassembled WGS sequence"/>
</dbReference>
<dbReference type="Gene3D" id="3.30.930.10">
    <property type="entry name" value="Bira Bifunctional Protein, Domain 2"/>
    <property type="match status" value="1"/>
</dbReference>
<feature type="binding site" evidence="6">
    <location>
        <position position="114"/>
    </location>
    <ligand>
        <name>biotin</name>
        <dbReference type="ChEBI" id="CHEBI:57586"/>
    </ligand>
</feature>
<evidence type="ECO:0000313" key="8">
    <source>
        <dbReference type="EMBL" id="TFE90559.1"/>
    </source>
</evidence>
<feature type="binding site" evidence="6">
    <location>
        <begin position="118"/>
        <end position="120"/>
    </location>
    <ligand>
        <name>biotin</name>
        <dbReference type="ChEBI" id="CHEBI:57586"/>
    </ligand>
</feature>
<evidence type="ECO:0000259" key="7">
    <source>
        <dbReference type="PROSITE" id="PS51733"/>
    </source>
</evidence>
<keyword evidence="6" id="KW-0804">Transcription</keyword>
<gene>
    <name evidence="6" type="primary">birA</name>
    <name evidence="8" type="ORF">B5M42_04640</name>
</gene>
<dbReference type="Pfam" id="PF03099">
    <property type="entry name" value="BPL_LplA_LipB"/>
    <property type="match status" value="1"/>
</dbReference>
<evidence type="ECO:0000256" key="2">
    <source>
        <dbReference type="ARBA" id="ARBA00022741"/>
    </source>
</evidence>
<dbReference type="InterPro" id="IPR008988">
    <property type="entry name" value="Transcriptional_repressor_C"/>
</dbReference>
<keyword evidence="3 6" id="KW-0067">ATP-binding</keyword>
<dbReference type="AlphaFoldDB" id="A0A4Y8Q8D9"/>
<dbReference type="GO" id="GO:0006355">
    <property type="term" value="P:regulation of DNA-templated transcription"/>
    <property type="evidence" value="ECO:0007669"/>
    <property type="project" value="UniProtKB-UniRule"/>
</dbReference>
<comment type="catalytic activity">
    <reaction evidence="6">
        <text>biotin + L-lysyl-[protein] + ATP = N(6)-biotinyl-L-lysyl-[protein] + AMP + diphosphate + H(+)</text>
        <dbReference type="Rhea" id="RHEA:11756"/>
        <dbReference type="Rhea" id="RHEA-COMP:9752"/>
        <dbReference type="Rhea" id="RHEA-COMP:10505"/>
        <dbReference type="ChEBI" id="CHEBI:15378"/>
        <dbReference type="ChEBI" id="CHEBI:29969"/>
        <dbReference type="ChEBI" id="CHEBI:30616"/>
        <dbReference type="ChEBI" id="CHEBI:33019"/>
        <dbReference type="ChEBI" id="CHEBI:57586"/>
        <dbReference type="ChEBI" id="CHEBI:83144"/>
        <dbReference type="ChEBI" id="CHEBI:456215"/>
        <dbReference type="EC" id="6.3.4.15"/>
    </reaction>
</comment>
<dbReference type="SUPFAM" id="SSF55681">
    <property type="entry name" value="Class II aaRS and biotin synthetases"/>
    <property type="match status" value="1"/>
</dbReference>
<dbReference type="EMBL" id="MYFO01000004">
    <property type="protein sequence ID" value="TFE90559.1"/>
    <property type="molecule type" value="Genomic_DNA"/>
</dbReference>
<dbReference type="CDD" id="cd00090">
    <property type="entry name" value="HTH_ARSR"/>
    <property type="match status" value="1"/>
</dbReference>
<keyword evidence="5 6" id="KW-0092">Biotin</keyword>
<dbReference type="Pfam" id="PF08279">
    <property type="entry name" value="HTH_11"/>
    <property type="match status" value="1"/>
</dbReference>
<dbReference type="InterPro" id="IPR036390">
    <property type="entry name" value="WH_DNA-bd_sf"/>
</dbReference>
<evidence type="ECO:0000256" key="4">
    <source>
        <dbReference type="ARBA" id="ARBA00023125"/>
    </source>
</evidence>
<dbReference type="GO" id="GO:0005524">
    <property type="term" value="F:ATP binding"/>
    <property type="evidence" value="ECO:0007669"/>
    <property type="project" value="UniProtKB-UniRule"/>
</dbReference>
<dbReference type="InterPro" id="IPR030855">
    <property type="entry name" value="Bifunct_BirA"/>
</dbReference>
<dbReference type="RefSeq" id="WP_134750234.1">
    <property type="nucleotide sequence ID" value="NZ_MYFO02000008.1"/>
</dbReference>
<keyword evidence="1 6" id="KW-0436">Ligase</keyword>
<dbReference type="SUPFAM" id="SSF50037">
    <property type="entry name" value="C-terminal domain of transcriptional repressors"/>
    <property type="match status" value="1"/>
</dbReference>